<protein>
    <submittedName>
        <fullName evidence="2">Uncharacterized protein</fullName>
    </submittedName>
</protein>
<dbReference type="RefSeq" id="WP_220681438.1">
    <property type="nucleotide sequence ID" value="NZ_CP037968.1"/>
</dbReference>
<dbReference type="Proteomes" id="UP000826709">
    <property type="component" value="Chromosome"/>
</dbReference>
<reference evidence="2" key="2">
    <citation type="submission" date="2019-03" db="EMBL/GenBank/DDBJ databases">
        <authorList>
            <person name="Chen S.-C."/>
            <person name="Wu S.-Y."/>
            <person name="Lai M.-C."/>
        </authorList>
    </citation>
    <scope>NUCLEOTIDE SEQUENCE</scope>
    <source>
        <strain evidence="2">ML15</strain>
    </source>
</reference>
<dbReference type="AlphaFoldDB" id="A0A8G1A4V0"/>
<feature type="region of interest" description="Disordered" evidence="1">
    <location>
        <begin position="736"/>
        <end position="828"/>
    </location>
</feature>
<name>A0A8G1A4V0_9EURY</name>
<accession>A0A8G1A4V0</accession>
<keyword evidence="3" id="KW-1185">Reference proteome</keyword>
<feature type="compositionally biased region" description="Basic and acidic residues" evidence="1">
    <location>
        <begin position="805"/>
        <end position="828"/>
    </location>
</feature>
<organism evidence="2 3">
    <name type="scientific">Methanofollis formosanus</name>
    <dbReference type="NCBI Taxonomy" id="299308"/>
    <lineage>
        <taxon>Archaea</taxon>
        <taxon>Methanobacteriati</taxon>
        <taxon>Methanobacteriota</taxon>
        <taxon>Stenosarchaea group</taxon>
        <taxon>Methanomicrobia</taxon>
        <taxon>Methanomicrobiales</taxon>
        <taxon>Methanomicrobiaceae</taxon>
        <taxon>Methanofollis</taxon>
    </lineage>
</organism>
<dbReference type="KEGG" id="mfk:E2N92_12165"/>
<sequence>MIKAALAALFPAGGVVEVRALADRFTHSGYFDDFAKLASAAEALDADPEVKGTYVTLNVVDPALLARRANRVKMRLTRSDPTTADADILRRRWLPIDLDPVRPSGVSATDAEHEAAIERAETIARWLAEQGFPDPIKADSGNGAHLLYAIDLANDEAAAALVKGVLATLDALFSDEVVTVDTANFNAARIWKLYGTTSRKGDHTVERPHRRAKILAVPEHPEVVDADLLETIAGRLPREAPAQPKGKSGIDLGAWLREHGLGVRNTRPWQGGTLYALEDCPFSGAHRDGAFAVQFPSGAIYAGCHHASCGGGTQRWPELRRMYEKRRKASAPPPIPPPPDEADREQAMEILTRGDPLAFMLDTFSREHVGDRIVAECLVMSLASQSVENTNGLHVSVSGNSGKGKSHACTTMLKQVPAAYRLAGTVSNKALYYHDDLHPGTVFLFDDVSLSDDLQEVLKAATANFRDHIEHHTVSPDRKLQICRLPERCVWWLARVEDPGDDQVLNRMLTVWIDDTLEQDERVLKYRKRAETREKKVAAEDPALPVCRVIWEVLKEERVHVSIPYAERVQFSVTANRRNPGMLFDLIKASALLRRFRREHFDGGIRANREDFETAARIYAAINGEAGGQETKVTKNEAAALETVAAMGWDVFTVRMLQDALGLSYHQTRRILQGYNNGGSSYSGLLEKCPAVGFVDTTISEEIDGSMVRRREHHYSFDLAAYRRWSGGAHVWLDRDPDPPDDSTFAPGLHRSCTENVQSRGTEERPRSTYSKERREISLSSSTRLHQNEDAPTTPDRSGSPGEGGCDRRSGAHEDNDPDKTVPIEKPGHKILPFGSTFRVQPGAIQCTRANKVLPLPGVLDRREFTRVKTDLGRCDVCGEGKAVHRSADRQVVLCEGCYARVVQAWNAGMGVG</sequence>
<evidence type="ECO:0000313" key="3">
    <source>
        <dbReference type="Proteomes" id="UP000826709"/>
    </source>
</evidence>
<reference evidence="2" key="1">
    <citation type="journal article" date="2005" name="Int. J. Syst. Evol. Microbiol.">
        <title>Methanofollis formosanus sp. nov., isolated from a fish pond.</title>
        <authorList>
            <person name="Wu S.Y."/>
            <person name="Chen S.C."/>
            <person name="Lai M.C."/>
        </authorList>
    </citation>
    <scope>NUCLEOTIDE SEQUENCE</scope>
    <source>
        <strain evidence="2">ML15</strain>
    </source>
</reference>
<gene>
    <name evidence="2" type="ORF">E2N92_12165</name>
</gene>
<evidence type="ECO:0000256" key="1">
    <source>
        <dbReference type="SAM" id="MobiDB-lite"/>
    </source>
</evidence>
<feature type="compositionally biased region" description="Basic and acidic residues" evidence="1">
    <location>
        <begin position="761"/>
        <end position="777"/>
    </location>
</feature>
<evidence type="ECO:0000313" key="2">
    <source>
        <dbReference type="EMBL" id="QYZ80127.1"/>
    </source>
</evidence>
<dbReference type="OrthoDB" id="117814at2157"/>
<proteinExistence type="predicted"/>
<dbReference type="EMBL" id="CP037968">
    <property type="protein sequence ID" value="QYZ80127.1"/>
    <property type="molecule type" value="Genomic_DNA"/>
</dbReference>